<dbReference type="PANTHER" id="PTHR33930:SF2">
    <property type="entry name" value="BLR3452 PROTEIN"/>
    <property type="match status" value="1"/>
</dbReference>
<comment type="caution">
    <text evidence="2">The sequence shown here is derived from an EMBL/GenBank/DDBJ whole genome shotgun (WGS) entry which is preliminary data.</text>
</comment>
<dbReference type="RefSeq" id="WP_054538748.1">
    <property type="nucleotide sequence ID" value="NZ_JACIEQ010000002.1"/>
</dbReference>
<protein>
    <submittedName>
        <fullName evidence="2">AhpD family alkylhydroperoxidase</fullName>
    </submittedName>
</protein>
<reference evidence="2" key="1">
    <citation type="submission" date="2020-08" db="EMBL/GenBank/DDBJ databases">
        <title>Genomic Encyclopedia of Type Strains, Phase IV (KMG-IV): sequencing the most valuable type-strain genomes for metagenomic binning, comparative biology and taxonomic classification.</title>
        <authorList>
            <person name="Goeker M."/>
        </authorList>
    </citation>
    <scope>NUCLEOTIDE SEQUENCE [LARGE SCALE GENOMIC DNA]</scope>
    <source>
        <strain evidence="2">DSM 105040</strain>
    </source>
</reference>
<organism evidence="2 3">
    <name type="scientific">Actibacterium naphthalenivorans</name>
    <dbReference type="NCBI Taxonomy" id="1614693"/>
    <lineage>
        <taxon>Bacteria</taxon>
        <taxon>Pseudomonadati</taxon>
        <taxon>Pseudomonadota</taxon>
        <taxon>Alphaproteobacteria</taxon>
        <taxon>Rhodobacterales</taxon>
        <taxon>Roseobacteraceae</taxon>
        <taxon>Actibacterium</taxon>
    </lineage>
</organism>
<dbReference type="InterPro" id="IPR003779">
    <property type="entry name" value="CMD-like"/>
</dbReference>
<keyword evidence="2" id="KW-0575">Peroxidase</keyword>
<dbReference type="Gene3D" id="1.20.1290.10">
    <property type="entry name" value="AhpD-like"/>
    <property type="match status" value="1"/>
</dbReference>
<dbReference type="AlphaFoldDB" id="A0A840CGX3"/>
<dbReference type="GO" id="GO:0051920">
    <property type="term" value="F:peroxiredoxin activity"/>
    <property type="evidence" value="ECO:0007669"/>
    <property type="project" value="InterPro"/>
</dbReference>
<evidence type="ECO:0000313" key="3">
    <source>
        <dbReference type="Proteomes" id="UP000585681"/>
    </source>
</evidence>
<accession>A0A840CGX3</accession>
<dbReference type="SUPFAM" id="SSF69118">
    <property type="entry name" value="AhpD-like"/>
    <property type="match status" value="1"/>
</dbReference>
<dbReference type="Pfam" id="PF02627">
    <property type="entry name" value="CMD"/>
    <property type="match status" value="1"/>
</dbReference>
<dbReference type="Proteomes" id="UP000585681">
    <property type="component" value="Unassembled WGS sequence"/>
</dbReference>
<dbReference type="InterPro" id="IPR004675">
    <property type="entry name" value="AhpD_core"/>
</dbReference>
<proteinExistence type="predicted"/>
<dbReference type="PANTHER" id="PTHR33930">
    <property type="entry name" value="ALKYL HYDROPEROXIDE REDUCTASE AHPD"/>
    <property type="match status" value="1"/>
</dbReference>
<evidence type="ECO:0000259" key="1">
    <source>
        <dbReference type="Pfam" id="PF02627"/>
    </source>
</evidence>
<dbReference type="InterPro" id="IPR029032">
    <property type="entry name" value="AhpD-like"/>
</dbReference>
<keyword evidence="3" id="KW-1185">Reference proteome</keyword>
<feature type="domain" description="Carboxymuconolactone decarboxylase-like" evidence="1">
    <location>
        <begin position="22"/>
        <end position="104"/>
    </location>
</feature>
<sequence length="111" mass="11777">MDWKNELDEANTYMDDFRAVQPDTADGFTKLHGAALAAGKLTTKEKELIALSIGIAKQCVDCIGFHVKAAVAAGATREDIAETVGVCVMMGGGPSYMYGVKALQAYDQLCA</sequence>
<dbReference type="NCBIfam" id="TIGR00778">
    <property type="entry name" value="ahpD_dom"/>
    <property type="match status" value="1"/>
</dbReference>
<gene>
    <name evidence="2" type="ORF">GGR17_001865</name>
</gene>
<keyword evidence="2" id="KW-0560">Oxidoreductase</keyword>
<evidence type="ECO:0000313" key="2">
    <source>
        <dbReference type="EMBL" id="MBB4022056.1"/>
    </source>
</evidence>
<dbReference type="EMBL" id="JACIEQ010000002">
    <property type="protein sequence ID" value="MBB4022056.1"/>
    <property type="molecule type" value="Genomic_DNA"/>
</dbReference>
<name>A0A840CGX3_9RHOB</name>